<evidence type="ECO:0000313" key="1">
    <source>
        <dbReference type="EMBL" id="SVE42976.1"/>
    </source>
</evidence>
<dbReference type="InterPro" id="IPR036291">
    <property type="entry name" value="NAD(P)-bd_dom_sf"/>
</dbReference>
<reference evidence="1" key="1">
    <citation type="submission" date="2018-05" db="EMBL/GenBank/DDBJ databases">
        <authorList>
            <person name="Lanie J.A."/>
            <person name="Ng W.-L."/>
            <person name="Kazmierczak K.M."/>
            <person name="Andrzejewski T.M."/>
            <person name="Davidsen T.M."/>
            <person name="Wayne K.J."/>
            <person name="Tettelin H."/>
            <person name="Glass J.I."/>
            <person name="Rusch D."/>
            <person name="Podicherti R."/>
            <person name="Tsui H.-C.T."/>
            <person name="Winkler M.E."/>
        </authorList>
    </citation>
    <scope>NUCLEOTIDE SEQUENCE</scope>
</reference>
<sequence length="125" mass="13393">MSEEKQNLDGRVAIITGATRGVGKACALALAKKGCNIVLAGRTVDPHPKLEGTLSSVAAEVEALGVKTLQVPTNVRKSEDIENMVKQTVDTFGRVDIMINNAGAAWWFGIEDTPVNKYNLVNEVN</sequence>
<dbReference type="Pfam" id="PF00106">
    <property type="entry name" value="adh_short"/>
    <property type="match status" value="1"/>
</dbReference>
<organism evidence="1">
    <name type="scientific">marine metagenome</name>
    <dbReference type="NCBI Taxonomy" id="408172"/>
    <lineage>
        <taxon>unclassified sequences</taxon>
        <taxon>metagenomes</taxon>
        <taxon>ecological metagenomes</taxon>
    </lineage>
</organism>
<dbReference type="SUPFAM" id="SSF51735">
    <property type="entry name" value="NAD(P)-binding Rossmann-fold domains"/>
    <property type="match status" value="1"/>
</dbReference>
<dbReference type="PRINTS" id="PR00081">
    <property type="entry name" value="GDHRDH"/>
</dbReference>
<accession>A0A383DEQ6</accession>
<dbReference type="PANTHER" id="PTHR42808">
    <property type="entry name" value="HYDROXYSTEROID DEHYDROGENASE-LIKE PROTEIN 2"/>
    <property type="match status" value="1"/>
</dbReference>
<protein>
    <submittedName>
        <fullName evidence="1">Uncharacterized protein</fullName>
    </submittedName>
</protein>
<dbReference type="AlphaFoldDB" id="A0A383DEQ6"/>
<name>A0A383DEQ6_9ZZZZ</name>
<dbReference type="PANTHER" id="PTHR42808:SF4">
    <property type="entry name" value="SHORT CHAIN DEHYDROGENASE"/>
    <property type="match status" value="1"/>
</dbReference>
<gene>
    <name evidence="1" type="ORF">METZ01_LOCUS495830</name>
</gene>
<dbReference type="EMBL" id="UINC01216720">
    <property type="protein sequence ID" value="SVE42976.1"/>
    <property type="molecule type" value="Genomic_DNA"/>
</dbReference>
<proteinExistence type="predicted"/>
<dbReference type="InterPro" id="IPR051935">
    <property type="entry name" value="HSDL2"/>
</dbReference>
<feature type="non-terminal residue" evidence="1">
    <location>
        <position position="125"/>
    </location>
</feature>
<dbReference type="Gene3D" id="3.40.50.720">
    <property type="entry name" value="NAD(P)-binding Rossmann-like Domain"/>
    <property type="match status" value="1"/>
</dbReference>
<dbReference type="InterPro" id="IPR002347">
    <property type="entry name" value="SDR_fam"/>
</dbReference>